<reference evidence="1 2" key="1">
    <citation type="submission" date="2018-06" db="EMBL/GenBank/DDBJ databases">
        <title>Genomic Encyclopedia of Archaeal and Bacterial Type Strains, Phase II (KMG-II): from individual species to whole genera.</title>
        <authorList>
            <person name="Goeker M."/>
        </authorList>
    </citation>
    <scope>NUCLEOTIDE SEQUENCE [LARGE SCALE GENOMIC DNA]</scope>
    <source>
        <strain evidence="1 2">DSM 17205</strain>
    </source>
</reference>
<protein>
    <recommendedName>
        <fullName evidence="3">Lipocalin-like domain-containing protein</fullName>
    </recommendedName>
</protein>
<accession>A0ABX5PW79</accession>
<evidence type="ECO:0000313" key="2">
    <source>
        <dbReference type="Proteomes" id="UP000248584"/>
    </source>
</evidence>
<dbReference type="RefSeq" id="WP_041567218.1">
    <property type="nucleotide sequence ID" value="NZ_QKZR01000005.1"/>
</dbReference>
<dbReference type="Proteomes" id="UP000248584">
    <property type="component" value="Unassembled WGS sequence"/>
</dbReference>
<keyword evidence="2" id="KW-1185">Reference proteome</keyword>
<dbReference type="EMBL" id="QKZR01000005">
    <property type="protein sequence ID" value="PZX38229.1"/>
    <property type="molecule type" value="Genomic_DNA"/>
</dbReference>
<organism evidence="1 2">
    <name type="scientific">Nonlabens dokdonensis</name>
    <dbReference type="NCBI Taxonomy" id="328515"/>
    <lineage>
        <taxon>Bacteria</taxon>
        <taxon>Pseudomonadati</taxon>
        <taxon>Bacteroidota</taxon>
        <taxon>Flavobacteriia</taxon>
        <taxon>Flavobacteriales</taxon>
        <taxon>Flavobacteriaceae</taxon>
        <taxon>Nonlabens</taxon>
    </lineage>
</organism>
<evidence type="ECO:0008006" key="3">
    <source>
        <dbReference type="Google" id="ProtNLM"/>
    </source>
</evidence>
<comment type="caution">
    <text evidence="1">The sequence shown here is derived from an EMBL/GenBank/DDBJ whole genome shotgun (WGS) entry which is preliminary data.</text>
</comment>
<name>A0ABX5PW79_9FLAO</name>
<proteinExistence type="predicted"/>
<sequence length="193" mass="22645">MSETDPFSYIHSCELKAATMNRSQAIFSKGRINSACGKMMICLSFCFLFSSCNNEKFYKNRIVGTWTYQGIYKEKLNGLEKLNEENKTNLEWHEYFSDVQSLIFTEFQTFPKFENIKEFQEIGTTMQLNMEGDTIAWHEYEIIGNELNTFILDDDYAKLGFEEFEIVKIKNQELIIKSLKPTENDDSVMIFKN</sequence>
<evidence type="ECO:0000313" key="1">
    <source>
        <dbReference type="EMBL" id="PZX38229.1"/>
    </source>
</evidence>
<gene>
    <name evidence="1" type="ORF">LX97_02810</name>
</gene>